<dbReference type="PANTHER" id="PTHR30126:SF77">
    <property type="entry name" value="TRANSCRIPTIONAL REGULATORY PROTEIN"/>
    <property type="match status" value="1"/>
</dbReference>
<evidence type="ECO:0000256" key="4">
    <source>
        <dbReference type="ARBA" id="ARBA00023163"/>
    </source>
</evidence>
<gene>
    <name evidence="6" type="primary">gltR_1</name>
    <name evidence="6" type="ORF">AFCDBAGC_0042</name>
</gene>
<dbReference type="PROSITE" id="PS50931">
    <property type="entry name" value="HTH_LYSR"/>
    <property type="match status" value="1"/>
</dbReference>
<dbReference type="SUPFAM" id="SSF46785">
    <property type="entry name" value="Winged helix' DNA-binding domain"/>
    <property type="match status" value="1"/>
</dbReference>
<reference evidence="6 7" key="1">
    <citation type="journal article" date="2021" name="Front. Microbiol.">
        <title>Comprehensive Comparative Genomics and Phenotyping of Methylobacterium Species.</title>
        <authorList>
            <person name="Alessa O."/>
            <person name="Ogura Y."/>
            <person name="Fujitani Y."/>
            <person name="Takami H."/>
            <person name="Hayashi T."/>
            <person name="Sahin N."/>
            <person name="Tani A."/>
        </authorList>
    </citation>
    <scope>NUCLEOTIDE SEQUENCE [LARGE SCALE GENOMIC DNA]</scope>
    <source>
        <strain evidence="6 7">DSM 23679</strain>
    </source>
</reference>
<dbReference type="InterPro" id="IPR036390">
    <property type="entry name" value="WH_DNA-bd_sf"/>
</dbReference>
<name>A0ABQ4QAK8_9HYPH</name>
<evidence type="ECO:0000256" key="3">
    <source>
        <dbReference type="ARBA" id="ARBA00023125"/>
    </source>
</evidence>
<evidence type="ECO:0000259" key="5">
    <source>
        <dbReference type="PROSITE" id="PS50931"/>
    </source>
</evidence>
<organism evidence="6 7">
    <name type="scientific">Methylobacterium cerastii</name>
    <dbReference type="NCBI Taxonomy" id="932741"/>
    <lineage>
        <taxon>Bacteria</taxon>
        <taxon>Pseudomonadati</taxon>
        <taxon>Pseudomonadota</taxon>
        <taxon>Alphaproteobacteria</taxon>
        <taxon>Hyphomicrobiales</taxon>
        <taxon>Methylobacteriaceae</taxon>
        <taxon>Methylobacterium</taxon>
    </lineage>
</organism>
<dbReference type="CDD" id="cd05466">
    <property type="entry name" value="PBP2_LTTR_substrate"/>
    <property type="match status" value="1"/>
</dbReference>
<keyword evidence="3" id="KW-0238">DNA-binding</keyword>
<sequence>MADFRSLEVFYWVATLSSFRRASEQVNTTQPAVSQRIAALEHEYGTLFERRSRDVALTERGRVLFGFAERFLSLQVEMGAALAETGRTMGTLRLGVSETIVHLWLSRFIERMRAALPGISVDIAVDISPNMQAALAANEIDLAFLVGPITLPSLANRPLFSIPVAWIAAPGLVPEDGALSLGALIRHPLITYPRNTGPYVELRDLVLRANLLPSQIHTSASLATIVKMGIERLGICVIPPAVVRDELAAGALRILPAEQSLSDLNFTATFAKRPDAHFVADAARIAQEVAADWAAGRQADRAAGR</sequence>
<accession>A0ABQ4QAK8</accession>
<keyword evidence="4" id="KW-0804">Transcription</keyword>
<dbReference type="RefSeq" id="WP_238270021.1">
    <property type="nucleotide sequence ID" value="NZ_BPQG01000001.1"/>
</dbReference>
<comment type="caution">
    <text evidence="6">The sequence shown here is derived from an EMBL/GenBank/DDBJ whole genome shotgun (WGS) entry which is preliminary data.</text>
</comment>
<dbReference type="InterPro" id="IPR036388">
    <property type="entry name" value="WH-like_DNA-bd_sf"/>
</dbReference>
<evidence type="ECO:0000313" key="7">
    <source>
        <dbReference type="Proteomes" id="UP001055117"/>
    </source>
</evidence>
<evidence type="ECO:0000256" key="1">
    <source>
        <dbReference type="ARBA" id="ARBA00009437"/>
    </source>
</evidence>
<dbReference type="InterPro" id="IPR000847">
    <property type="entry name" value="LysR_HTH_N"/>
</dbReference>
<comment type="similarity">
    <text evidence="1">Belongs to the LysR transcriptional regulatory family.</text>
</comment>
<proteinExistence type="inferred from homology"/>
<dbReference type="EMBL" id="BPQG01000001">
    <property type="protein sequence ID" value="GJD42208.1"/>
    <property type="molecule type" value="Genomic_DNA"/>
</dbReference>
<dbReference type="Gene3D" id="3.40.190.10">
    <property type="entry name" value="Periplasmic binding protein-like II"/>
    <property type="match status" value="2"/>
</dbReference>
<feature type="domain" description="HTH lysR-type" evidence="5">
    <location>
        <begin position="1"/>
        <end position="58"/>
    </location>
</feature>
<dbReference type="Pfam" id="PF00126">
    <property type="entry name" value="HTH_1"/>
    <property type="match status" value="1"/>
</dbReference>
<dbReference type="Gene3D" id="1.10.10.10">
    <property type="entry name" value="Winged helix-like DNA-binding domain superfamily/Winged helix DNA-binding domain"/>
    <property type="match status" value="1"/>
</dbReference>
<evidence type="ECO:0000313" key="6">
    <source>
        <dbReference type="EMBL" id="GJD42208.1"/>
    </source>
</evidence>
<dbReference type="Pfam" id="PF03466">
    <property type="entry name" value="LysR_substrate"/>
    <property type="match status" value="1"/>
</dbReference>
<dbReference type="SUPFAM" id="SSF53850">
    <property type="entry name" value="Periplasmic binding protein-like II"/>
    <property type="match status" value="1"/>
</dbReference>
<dbReference type="InterPro" id="IPR005119">
    <property type="entry name" value="LysR_subst-bd"/>
</dbReference>
<evidence type="ECO:0000256" key="2">
    <source>
        <dbReference type="ARBA" id="ARBA00023015"/>
    </source>
</evidence>
<protein>
    <submittedName>
        <fullName evidence="6">HTH-type transcriptional regulator GltR</fullName>
    </submittedName>
</protein>
<dbReference type="PANTHER" id="PTHR30126">
    <property type="entry name" value="HTH-TYPE TRANSCRIPTIONAL REGULATOR"/>
    <property type="match status" value="1"/>
</dbReference>
<keyword evidence="2" id="KW-0805">Transcription regulation</keyword>
<keyword evidence="7" id="KW-1185">Reference proteome</keyword>
<dbReference type="Proteomes" id="UP001055117">
    <property type="component" value="Unassembled WGS sequence"/>
</dbReference>